<dbReference type="AlphaFoldDB" id="A0A7J6KIA8"/>
<evidence type="ECO:0000313" key="2">
    <source>
        <dbReference type="Proteomes" id="UP000591131"/>
    </source>
</evidence>
<evidence type="ECO:0000313" key="1">
    <source>
        <dbReference type="EMBL" id="KAF4646582.1"/>
    </source>
</evidence>
<proteinExistence type="predicted"/>
<name>A0A7J6KIA8_PERCH</name>
<reference evidence="1 2" key="1">
    <citation type="submission" date="2020-04" db="EMBL/GenBank/DDBJ databases">
        <title>Perkinsus chesapeaki whole genome sequence.</title>
        <authorList>
            <person name="Bogema D.R."/>
        </authorList>
    </citation>
    <scope>NUCLEOTIDE SEQUENCE [LARGE SCALE GENOMIC DNA]</scope>
    <source>
        <strain evidence="1">ATCC PRA-425</strain>
    </source>
</reference>
<dbReference type="Proteomes" id="UP000591131">
    <property type="component" value="Unassembled WGS sequence"/>
</dbReference>
<sequence>VVNNIVEAMNSIMSKALDGESFDIGIFVEEATMIMASIKKSSPQCFVSRPTQVIMKEYHPEMRKLGTDLFTSKRYKEVLGVG</sequence>
<comment type="caution">
    <text evidence="1">The sequence shown here is derived from an EMBL/GenBank/DDBJ whole genome shotgun (WGS) entry which is preliminary data.</text>
</comment>
<protein>
    <submittedName>
        <fullName evidence="1">Uncharacterized protein</fullName>
    </submittedName>
</protein>
<keyword evidence="2" id="KW-1185">Reference proteome</keyword>
<dbReference type="EMBL" id="JAAPAO010003297">
    <property type="protein sequence ID" value="KAF4646582.1"/>
    <property type="molecule type" value="Genomic_DNA"/>
</dbReference>
<organism evidence="1 2">
    <name type="scientific">Perkinsus chesapeaki</name>
    <name type="common">Clam parasite</name>
    <name type="synonym">Perkinsus andrewsi</name>
    <dbReference type="NCBI Taxonomy" id="330153"/>
    <lineage>
        <taxon>Eukaryota</taxon>
        <taxon>Sar</taxon>
        <taxon>Alveolata</taxon>
        <taxon>Perkinsozoa</taxon>
        <taxon>Perkinsea</taxon>
        <taxon>Perkinsida</taxon>
        <taxon>Perkinsidae</taxon>
        <taxon>Perkinsus</taxon>
    </lineage>
</organism>
<gene>
    <name evidence="1" type="ORF">FOL47_005942</name>
</gene>
<feature type="non-terminal residue" evidence="1">
    <location>
        <position position="1"/>
    </location>
</feature>
<accession>A0A7J6KIA8</accession>